<evidence type="ECO:0000313" key="1">
    <source>
        <dbReference type="EMBL" id="KWX11832.1"/>
    </source>
</evidence>
<evidence type="ECO:0000313" key="2">
    <source>
        <dbReference type="Proteomes" id="UP000070089"/>
    </source>
</evidence>
<name>A0A132NPX3_GIAIN</name>
<dbReference type="EMBL" id="JXTI01000153">
    <property type="protein sequence ID" value="KWX11832.1"/>
    <property type="molecule type" value="Genomic_DNA"/>
</dbReference>
<organism evidence="1 2">
    <name type="scientific">Giardia duodenalis assemblage B</name>
    <dbReference type="NCBI Taxonomy" id="1394984"/>
    <lineage>
        <taxon>Eukaryota</taxon>
        <taxon>Metamonada</taxon>
        <taxon>Diplomonadida</taxon>
        <taxon>Hexamitidae</taxon>
        <taxon>Giardiinae</taxon>
        <taxon>Giardia</taxon>
    </lineage>
</organism>
<sequence length="217" mass="24264">MPFTTKSIVHETMMAPGVENRQHAFGVFMDTFNAMRNYFLEHYEKGIGMFIPSVGAFFFDNIHDARTDRPARIPRFVFLAHFLSRSGLQCPKDQNADTLDLNMGSLFETKGPMHRINWTTVAGKAGLTPADCKEAWDLLLKTLQSNILSGVDGSVDFGIGTFTVNNFRGGMKLKKWVQADLCNNGTLGVVKTNQAMTTLGTFRVTEQYPRGTTIIRK</sequence>
<dbReference type="Proteomes" id="UP000070089">
    <property type="component" value="Unassembled WGS sequence"/>
</dbReference>
<protein>
    <submittedName>
        <fullName evidence="1">Uncharacterized protein</fullName>
    </submittedName>
</protein>
<dbReference type="OrthoDB" id="10248299at2759"/>
<accession>A0A132NPX3</accession>
<dbReference type="VEuPathDB" id="GiardiaDB:QR46_4204"/>
<gene>
    <name evidence="1" type="ORF">QR46_4204</name>
</gene>
<dbReference type="AlphaFoldDB" id="A0A132NPX3"/>
<comment type="caution">
    <text evidence="1">The sequence shown here is derived from an EMBL/GenBank/DDBJ whole genome shotgun (WGS) entry which is preliminary data.</text>
</comment>
<reference evidence="1 2" key="1">
    <citation type="journal article" date="2015" name="Mol. Biochem. Parasitol.">
        <title>Identification of polymorphic genes for use in assemblage B genotyping assays through comparative genomics of multiple assemblage B Giardia duodenalis isolates.</title>
        <authorList>
            <person name="Wielinga C."/>
            <person name="Thompson R.C."/>
            <person name="Monis P."/>
            <person name="Ryan U."/>
        </authorList>
    </citation>
    <scope>NUCLEOTIDE SEQUENCE [LARGE SCALE GENOMIC DNA]</scope>
    <source>
        <strain evidence="1 2">BAH15c1</strain>
    </source>
</reference>
<proteinExistence type="predicted"/>